<proteinExistence type="predicted"/>
<dbReference type="AlphaFoldDB" id="A0A6A6BC78"/>
<keyword evidence="2" id="KW-1185">Reference proteome</keyword>
<gene>
    <name evidence="1" type="ORF">K452DRAFT_41764</name>
</gene>
<organism evidence="1 2">
    <name type="scientific">Aplosporella prunicola CBS 121167</name>
    <dbReference type="NCBI Taxonomy" id="1176127"/>
    <lineage>
        <taxon>Eukaryota</taxon>
        <taxon>Fungi</taxon>
        <taxon>Dikarya</taxon>
        <taxon>Ascomycota</taxon>
        <taxon>Pezizomycotina</taxon>
        <taxon>Dothideomycetes</taxon>
        <taxon>Dothideomycetes incertae sedis</taxon>
        <taxon>Botryosphaeriales</taxon>
        <taxon>Aplosporellaceae</taxon>
        <taxon>Aplosporella</taxon>
    </lineage>
</organism>
<dbReference type="RefSeq" id="XP_033396567.1">
    <property type="nucleotide sequence ID" value="XM_033546636.1"/>
</dbReference>
<dbReference type="GeneID" id="54304142"/>
<protein>
    <submittedName>
        <fullName evidence="1">Uncharacterized protein</fullName>
    </submittedName>
</protein>
<evidence type="ECO:0000313" key="1">
    <source>
        <dbReference type="EMBL" id="KAF2140854.1"/>
    </source>
</evidence>
<accession>A0A6A6BC78</accession>
<dbReference type="EMBL" id="ML995488">
    <property type="protein sequence ID" value="KAF2140854.1"/>
    <property type="molecule type" value="Genomic_DNA"/>
</dbReference>
<evidence type="ECO:0000313" key="2">
    <source>
        <dbReference type="Proteomes" id="UP000799438"/>
    </source>
</evidence>
<dbReference type="Proteomes" id="UP000799438">
    <property type="component" value="Unassembled WGS sequence"/>
</dbReference>
<name>A0A6A6BC78_9PEZI</name>
<reference evidence="1" key="1">
    <citation type="journal article" date="2020" name="Stud. Mycol.">
        <title>101 Dothideomycetes genomes: a test case for predicting lifestyles and emergence of pathogens.</title>
        <authorList>
            <person name="Haridas S."/>
            <person name="Albert R."/>
            <person name="Binder M."/>
            <person name="Bloem J."/>
            <person name="Labutti K."/>
            <person name="Salamov A."/>
            <person name="Andreopoulos B."/>
            <person name="Baker S."/>
            <person name="Barry K."/>
            <person name="Bills G."/>
            <person name="Bluhm B."/>
            <person name="Cannon C."/>
            <person name="Castanera R."/>
            <person name="Culley D."/>
            <person name="Daum C."/>
            <person name="Ezra D."/>
            <person name="Gonzalez J."/>
            <person name="Henrissat B."/>
            <person name="Kuo A."/>
            <person name="Liang C."/>
            <person name="Lipzen A."/>
            <person name="Lutzoni F."/>
            <person name="Magnuson J."/>
            <person name="Mondo S."/>
            <person name="Nolan M."/>
            <person name="Ohm R."/>
            <person name="Pangilinan J."/>
            <person name="Park H.-J."/>
            <person name="Ramirez L."/>
            <person name="Alfaro M."/>
            <person name="Sun H."/>
            <person name="Tritt A."/>
            <person name="Yoshinaga Y."/>
            <person name="Zwiers L.-H."/>
            <person name="Turgeon B."/>
            <person name="Goodwin S."/>
            <person name="Spatafora J."/>
            <person name="Crous P."/>
            <person name="Grigoriev I."/>
        </authorList>
    </citation>
    <scope>NUCLEOTIDE SEQUENCE</scope>
    <source>
        <strain evidence="1">CBS 121167</strain>
    </source>
</reference>
<sequence>MTRKSFVICWRFGLEPACCIVYGRVGGRCMDVFKTDLTASIKSIVSPTTACLASPTTISITSNKSRVDISHCVS</sequence>